<dbReference type="EMBL" id="JACAZE010000010">
    <property type="protein sequence ID" value="KAF7305471.1"/>
    <property type="molecule type" value="Genomic_DNA"/>
</dbReference>
<dbReference type="Proteomes" id="UP000613580">
    <property type="component" value="Unassembled WGS sequence"/>
</dbReference>
<dbReference type="PANTHER" id="PTHR42790:SF19">
    <property type="entry name" value="KYNURENINE_ALPHA-AMINOADIPATE AMINOTRANSFERASE, MITOCHONDRIAL"/>
    <property type="match status" value="1"/>
</dbReference>
<dbReference type="GO" id="GO:0030170">
    <property type="term" value="F:pyridoxal phosphate binding"/>
    <property type="evidence" value="ECO:0007669"/>
    <property type="project" value="InterPro"/>
</dbReference>
<dbReference type="AlphaFoldDB" id="A0A8H6SVK6"/>
<gene>
    <name evidence="7" type="ORF">HMN09_00799800</name>
</gene>
<keyword evidence="4" id="KW-0808">Transferase</keyword>
<comment type="caution">
    <text evidence="7">The sequence shown here is derived from an EMBL/GenBank/DDBJ whole genome shotgun (WGS) entry which is preliminary data.</text>
</comment>
<dbReference type="GO" id="GO:1901605">
    <property type="term" value="P:alpha-amino acid metabolic process"/>
    <property type="evidence" value="ECO:0007669"/>
    <property type="project" value="TreeGrafter"/>
</dbReference>
<keyword evidence="3" id="KW-0032">Aminotransferase</keyword>
<evidence type="ECO:0000256" key="5">
    <source>
        <dbReference type="ARBA" id="ARBA00022898"/>
    </source>
</evidence>
<comment type="cofactor">
    <cofactor evidence="1">
        <name>pyridoxal 5'-phosphate</name>
        <dbReference type="ChEBI" id="CHEBI:597326"/>
    </cofactor>
</comment>
<name>A0A8H6SVK6_MYCCL</name>
<evidence type="ECO:0000256" key="2">
    <source>
        <dbReference type="ARBA" id="ARBA00007441"/>
    </source>
</evidence>
<reference evidence="7" key="1">
    <citation type="submission" date="2020-05" db="EMBL/GenBank/DDBJ databases">
        <title>Mycena genomes resolve the evolution of fungal bioluminescence.</title>
        <authorList>
            <person name="Tsai I.J."/>
        </authorList>
    </citation>
    <scope>NUCLEOTIDE SEQUENCE</scope>
    <source>
        <strain evidence="7">110903Hualien_Pintung</strain>
    </source>
</reference>
<dbReference type="CDD" id="cd00609">
    <property type="entry name" value="AAT_like"/>
    <property type="match status" value="1"/>
</dbReference>
<sequence>MSVRVVDVAPFMSRRAEVWKACGIRGLFPLENIPGMISLLAGRPNPATFPFESITMKLRPTLAGLQPSADSDSDPFSITLEGDELTSGLQYGMTAGAPNLIQWLENFQSYAHKRARNPASWSLTIGSGSQDLMYKACDMLIDDGDCVLIETPVYPGVLGFFAALPCQLIEVAADAQGLNPSNLEEILSNWETTYPGKRFPKFLYTIPSGSNPTGASIPESRKIEVLKLAKKYNFLLLEDDAYAFLYYGPEGKQARSYFALEPEINGEEGRVVRFDSLSKVFSGGMRLGFMSAHPTLSAAVNMITSNTNLQPNSLAQLIAFKVLSRMGPEGFLAHCKQVASLYRTRRDNFERLARKYLGDDGLAEWTTPVAGMFLYIKLIANTNDTPTDSQFLIRERAVAKGVLAVPGTAFMPLAGKSAFVRVSFSIIEDADAEEACRRLREVMLEARAEAEAMRKVANGNGIAVGEL</sequence>
<dbReference type="GO" id="GO:0008483">
    <property type="term" value="F:transaminase activity"/>
    <property type="evidence" value="ECO:0007669"/>
    <property type="project" value="UniProtKB-KW"/>
</dbReference>
<organism evidence="7 8">
    <name type="scientific">Mycena chlorophos</name>
    <name type="common">Agaric fungus</name>
    <name type="synonym">Agaricus chlorophos</name>
    <dbReference type="NCBI Taxonomy" id="658473"/>
    <lineage>
        <taxon>Eukaryota</taxon>
        <taxon>Fungi</taxon>
        <taxon>Dikarya</taxon>
        <taxon>Basidiomycota</taxon>
        <taxon>Agaricomycotina</taxon>
        <taxon>Agaricomycetes</taxon>
        <taxon>Agaricomycetidae</taxon>
        <taxon>Agaricales</taxon>
        <taxon>Marasmiineae</taxon>
        <taxon>Mycenaceae</taxon>
        <taxon>Mycena</taxon>
    </lineage>
</organism>
<feature type="domain" description="Aminotransferase class I/classII large" evidence="6">
    <location>
        <begin position="90"/>
        <end position="439"/>
    </location>
</feature>
<dbReference type="OrthoDB" id="691673at2759"/>
<keyword evidence="8" id="KW-1185">Reference proteome</keyword>
<dbReference type="InterPro" id="IPR015421">
    <property type="entry name" value="PyrdxlP-dep_Trfase_major"/>
</dbReference>
<evidence type="ECO:0000256" key="3">
    <source>
        <dbReference type="ARBA" id="ARBA00022576"/>
    </source>
</evidence>
<comment type="similarity">
    <text evidence="2">Belongs to the class-I pyridoxal-phosphate-dependent aminotransferase family.</text>
</comment>
<dbReference type="InterPro" id="IPR004839">
    <property type="entry name" value="Aminotransferase_I/II_large"/>
</dbReference>
<evidence type="ECO:0000256" key="4">
    <source>
        <dbReference type="ARBA" id="ARBA00022679"/>
    </source>
</evidence>
<dbReference type="Pfam" id="PF00155">
    <property type="entry name" value="Aminotran_1_2"/>
    <property type="match status" value="1"/>
</dbReference>
<keyword evidence="5" id="KW-0663">Pyridoxal phosphate</keyword>
<proteinExistence type="inferred from homology"/>
<dbReference type="InterPro" id="IPR015424">
    <property type="entry name" value="PyrdxlP-dep_Trfase"/>
</dbReference>
<evidence type="ECO:0000256" key="1">
    <source>
        <dbReference type="ARBA" id="ARBA00001933"/>
    </source>
</evidence>
<protein>
    <submittedName>
        <fullName evidence="7">Aminotran-1-2 domain-containing protein</fullName>
    </submittedName>
</protein>
<evidence type="ECO:0000313" key="7">
    <source>
        <dbReference type="EMBL" id="KAF7305471.1"/>
    </source>
</evidence>
<dbReference type="PANTHER" id="PTHR42790">
    <property type="entry name" value="AMINOTRANSFERASE"/>
    <property type="match status" value="1"/>
</dbReference>
<accession>A0A8H6SVK6</accession>
<dbReference type="Gene3D" id="3.40.640.10">
    <property type="entry name" value="Type I PLP-dependent aspartate aminotransferase-like (Major domain)"/>
    <property type="match status" value="1"/>
</dbReference>
<evidence type="ECO:0000313" key="8">
    <source>
        <dbReference type="Proteomes" id="UP000613580"/>
    </source>
</evidence>
<dbReference type="InterPro" id="IPR050859">
    <property type="entry name" value="Class-I_PLP-dep_aminotransf"/>
</dbReference>
<evidence type="ECO:0000259" key="6">
    <source>
        <dbReference type="Pfam" id="PF00155"/>
    </source>
</evidence>
<dbReference type="SUPFAM" id="SSF53383">
    <property type="entry name" value="PLP-dependent transferases"/>
    <property type="match status" value="1"/>
</dbReference>